<dbReference type="InterPro" id="IPR007387">
    <property type="entry name" value="TRAP_DctQ"/>
</dbReference>
<dbReference type="EMBL" id="CP000083">
    <property type="protein sequence ID" value="AAZ27126.1"/>
    <property type="molecule type" value="Genomic_DNA"/>
</dbReference>
<organism evidence="11 12">
    <name type="scientific">Colwellia psychrerythraea (strain 34H / ATCC BAA-681)</name>
    <name type="common">Vibrio psychroerythus</name>
    <dbReference type="NCBI Taxonomy" id="167879"/>
    <lineage>
        <taxon>Bacteria</taxon>
        <taxon>Pseudomonadati</taxon>
        <taxon>Pseudomonadota</taxon>
        <taxon>Gammaproteobacteria</taxon>
        <taxon>Alteromonadales</taxon>
        <taxon>Colwelliaceae</taxon>
        <taxon>Colwellia</taxon>
    </lineage>
</organism>
<protein>
    <recommendedName>
        <fullName evidence="9">TRAP transporter small permease protein</fullName>
    </recommendedName>
</protein>
<name>Q485W9_COLP3</name>
<gene>
    <name evidence="11" type="ordered locus">CPS_1403</name>
</gene>
<comment type="similarity">
    <text evidence="8 9">Belongs to the TRAP transporter small permease family.</text>
</comment>
<evidence type="ECO:0000256" key="9">
    <source>
        <dbReference type="RuleBase" id="RU369079"/>
    </source>
</evidence>
<dbReference type="PANTHER" id="PTHR35011">
    <property type="entry name" value="2,3-DIKETO-L-GULONATE TRAP TRANSPORTER SMALL PERMEASE PROTEIN YIAM"/>
    <property type="match status" value="1"/>
</dbReference>
<dbReference type="Proteomes" id="UP000000547">
    <property type="component" value="Chromosome"/>
</dbReference>
<dbReference type="InterPro" id="IPR055348">
    <property type="entry name" value="DctQ"/>
</dbReference>
<feature type="transmembrane region" description="Helical" evidence="9">
    <location>
        <begin position="88"/>
        <end position="110"/>
    </location>
</feature>
<evidence type="ECO:0000256" key="3">
    <source>
        <dbReference type="ARBA" id="ARBA00022475"/>
    </source>
</evidence>
<dbReference type="AlphaFoldDB" id="Q485W9"/>
<reference evidence="11" key="1">
    <citation type="journal article" date="2005" name="Proc. Natl. Acad. Sci. U.S.A.">
        <title>The psychrophilic lifestyle as revealed by the genome sequence of Colwellia psychrerythraea 34H through genomic and proteomic analyses.</title>
        <authorList>
            <person name="Methe B.A."/>
            <person name="Nelson K.E."/>
            <person name="Deming J.W."/>
            <person name="Momen B."/>
            <person name="Melamud E."/>
            <person name="Zhang X."/>
            <person name="Moult J."/>
            <person name="Madupu R."/>
            <person name="Nelson W.C."/>
            <person name="Dodson R.J."/>
            <person name="Brinkac L.M."/>
            <person name="Daugherty S.C."/>
            <person name="Durkin A.S."/>
            <person name="DeBoy R.T."/>
            <person name="Kolonay J.F."/>
            <person name="Sullivan S.A."/>
            <person name="Zhou L."/>
            <person name="Davidsen T.M."/>
            <person name="Wu M."/>
            <person name="Huston A.L."/>
            <person name="Lewis M."/>
            <person name="Weaver B."/>
            <person name="Weidman J.F."/>
            <person name="Khouri H."/>
            <person name="Utterback T.R."/>
            <person name="Feldblyum T.V."/>
            <person name="Fraser C.M."/>
        </authorList>
    </citation>
    <scope>NUCLEOTIDE SEQUENCE [LARGE SCALE GENOMIC DNA]</scope>
    <source>
        <strain evidence="11">34H</strain>
    </source>
</reference>
<dbReference type="PANTHER" id="PTHR35011:SF4">
    <property type="entry name" value="SLL1102 PROTEIN"/>
    <property type="match status" value="1"/>
</dbReference>
<keyword evidence="6 9" id="KW-1133">Transmembrane helix</keyword>
<evidence type="ECO:0000313" key="12">
    <source>
        <dbReference type="Proteomes" id="UP000000547"/>
    </source>
</evidence>
<dbReference type="RefSeq" id="WP_011042240.1">
    <property type="nucleotide sequence ID" value="NC_003910.7"/>
</dbReference>
<dbReference type="HOGENOM" id="CLU_086356_2_2_6"/>
<dbReference type="GO" id="GO:0005886">
    <property type="term" value="C:plasma membrane"/>
    <property type="evidence" value="ECO:0007669"/>
    <property type="project" value="UniProtKB-SubCell"/>
</dbReference>
<dbReference type="GO" id="GO:0022857">
    <property type="term" value="F:transmembrane transporter activity"/>
    <property type="evidence" value="ECO:0007669"/>
    <property type="project" value="UniProtKB-UniRule"/>
</dbReference>
<feature type="transmembrane region" description="Helical" evidence="9">
    <location>
        <begin position="52"/>
        <end position="67"/>
    </location>
</feature>
<keyword evidence="7 9" id="KW-0472">Membrane</keyword>
<comment type="subunit">
    <text evidence="9">The complex comprises the extracytoplasmic solute receptor protein and the two transmembrane proteins.</text>
</comment>
<accession>Q485W9</accession>
<evidence type="ECO:0000256" key="8">
    <source>
        <dbReference type="ARBA" id="ARBA00038436"/>
    </source>
</evidence>
<evidence type="ECO:0000256" key="6">
    <source>
        <dbReference type="ARBA" id="ARBA00022989"/>
    </source>
</evidence>
<keyword evidence="3" id="KW-1003">Cell membrane</keyword>
<evidence type="ECO:0000256" key="5">
    <source>
        <dbReference type="ARBA" id="ARBA00022692"/>
    </source>
</evidence>
<feature type="transmembrane region" description="Helical" evidence="9">
    <location>
        <begin position="12"/>
        <end position="32"/>
    </location>
</feature>
<evidence type="ECO:0000313" key="11">
    <source>
        <dbReference type="EMBL" id="AAZ27126.1"/>
    </source>
</evidence>
<keyword evidence="4 9" id="KW-0997">Cell inner membrane</keyword>
<keyword evidence="5 9" id="KW-0812">Transmembrane</keyword>
<feature type="transmembrane region" description="Helical" evidence="9">
    <location>
        <begin position="134"/>
        <end position="156"/>
    </location>
</feature>
<dbReference type="KEGG" id="cps:CPS_1403"/>
<evidence type="ECO:0000256" key="1">
    <source>
        <dbReference type="ARBA" id="ARBA00004429"/>
    </source>
</evidence>
<sequence>MQFILKLFKKIIDAVGSLCSIIMILMVLNVFYDVVSRYFFNDVSIGMQELEWHLFAAMFMFGIGYTLKEDGHVRVDVFYDRMSEHSQAIINILGAIFFALPITLLVLYYGSDYALEAFQMGEGSPDPGGLPYRWIVRSIIPFSSAFLLLCILYVTLKNISLLNPPSQSKQGQPS</sequence>
<evidence type="ECO:0000256" key="7">
    <source>
        <dbReference type="ARBA" id="ARBA00023136"/>
    </source>
</evidence>
<evidence type="ECO:0000259" key="10">
    <source>
        <dbReference type="Pfam" id="PF04290"/>
    </source>
</evidence>
<feature type="domain" description="Tripartite ATP-independent periplasmic transporters DctQ component" evidence="10">
    <location>
        <begin position="26"/>
        <end position="156"/>
    </location>
</feature>
<keyword evidence="2 9" id="KW-0813">Transport</keyword>
<evidence type="ECO:0000256" key="2">
    <source>
        <dbReference type="ARBA" id="ARBA00022448"/>
    </source>
</evidence>
<comment type="function">
    <text evidence="9">Part of the tripartite ATP-independent periplasmic (TRAP) transport system.</text>
</comment>
<dbReference type="Pfam" id="PF04290">
    <property type="entry name" value="DctQ"/>
    <property type="match status" value="1"/>
</dbReference>
<proteinExistence type="inferred from homology"/>
<dbReference type="STRING" id="167879.CPS_1403"/>
<evidence type="ECO:0000256" key="4">
    <source>
        <dbReference type="ARBA" id="ARBA00022519"/>
    </source>
</evidence>
<comment type="subcellular location">
    <subcellularLocation>
        <location evidence="1 9">Cell inner membrane</location>
        <topology evidence="1 9">Multi-pass membrane protein</topology>
    </subcellularLocation>
</comment>